<feature type="domain" description="Transcription regulator PadR N-terminal" evidence="1">
    <location>
        <begin position="150"/>
        <end position="218"/>
    </location>
</feature>
<dbReference type="InterPro" id="IPR052509">
    <property type="entry name" value="Metal_resp_DNA-bind_regulator"/>
</dbReference>
<dbReference type="InterPro" id="IPR036390">
    <property type="entry name" value="WH_DNA-bd_sf"/>
</dbReference>
<proteinExistence type="predicted"/>
<dbReference type="PANTHER" id="PTHR33169">
    <property type="entry name" value="PADR-FAMILY TRANSCRIPTIONAL REGULATOR"/>
    <property type="match status" value="1"/>
</dbReference>
<dbReference type="Gene3D" id="1.10.10.10">
    <property type="entry name" value="Winged helix-like DNA-binding domain superfamily/Winged helix DNA-binding domain"/>
    <property type="match status" value="1"/>
</dbReference>
<dbReference type="SUPFAM" id="SSF46785">
    <property type="entry name" value="Winged helix' DNA-binding domain"/>
    <property type="match status" value="1"/>
</dbReference>
<dbReference type="AlphaFoldDB" id="A0A370X3Y0"/>
<keyword evidence="3" id="KW-1185">Reference proteome</keyword>
<dbReference type="InterPro" id="IPR036388">
    <property type="entry name" value="WH-like_DNA-bd_sf"/>
</dbReference>
<sequence>MRDSGVDRPWPACGRLRHGGQTCPIALEPRAVHHACAGCGAAWWTWRVVWNADRLSPDQSVRANAWAFAFPALGHEHDRLRNLPDKRPGLVRIGVCDARSRGEGRETTRPGEWLLNDIPCAEMTSENAMKEATVQRDVSEMRRGILIILVLLFLKDENHGYAVRRSLETLGVTIKEGTLYPLLKRLERGGYLMGRWETRGDRMRKFYALTTDGEAYVANMFDQFHRLSDIVIEVRRQTCCDHPGESLPANCDSIYRYQGELA</sequence>
<dbReference type="PANTHER" id="PTHR33169:SF14">
    <property type="entry name" value="TRANSCRIPTIONAL REGULATOR RV3488"/>
    <property type="match status" value="1"/>
</dbReference>
<protein>
    <submittedName>
        <fullName evidence="2">PadR family transcriptional regulator</fullName>
    </submittedName>
</protein>
<accession>A0A370X3Y0</accession>
<gene>
    <name evidence="2" type="ORF">DWU98_06340</name>
</gene>
<dbReference type="Proteomes" id="UP000254258">
    <property type="component" value="Unassembled WGS sequence"/>
</dbReference>
<dbReference type="Pfam" id="PF03551">
    <property type="entry name" value="PadR"/>
    <property type="match status" value="1"/>
</dbReference>
<dbReference type="EMBL" id="QRBE01000003">
    <property type="protein sequence ID" value="RDS83134.1"/>
    <property type="molecule type" value="Genomic_DNA"/>
</dbReference>
<reference evidence="2 3" key="1">
    <citation type="submission" date="2018-07" db="EMBL/GenBank/DDBJ databases">
        <title>Dyella monticola sp. nov. and Dyella psychrodurans sp. nov. isolated from monsoon evergreen broad-leaved forest soil of Dinghu Mountain, China.</title>
        <authorList>
            <person name="Gao Z."/>
            <person name="Qiu L."/>
        </authorList>
    </citation>
    <scope>NUCLEOTIDE SEQUENCE [LARGE SCALE GENOMIC DNA]</scope>
    <source>
        <strain evidence="2 3">4G-K06</strain>
    </source>
</reference>
<comment type="caution">
    <text evidence="2">The sequence shown here is derived from an EMBL/GenBank/DDBJ whole genome shotgun (WGS) entry which is preliminary data.</text>
</comment>
<organism evidence="2 3">
    <name type="scientific">Dyella monticola</name>
    <dbReference type="NCBI Taxonomy" id="1927958"/>
    <lineage>
        <taxon>Bacteria</taxon>
        <taxon>Pseudomonadati</taxon>
        <taxon>Pseudomonadota</taxon>
        <taxon>Gammaproteobacteria</taxon>
        <taxon>Lysobacterales</taxon>
        <taxon>Rhodanobacteraceae</taxon>
        <taxon>Dyella</taxon>
    </lineage>
</organism>
<evidence type="ECO:0000259" key="1">
    <source>
        <dbReference type="Pfam" id="PF03551"/>
    </source>
</evidence>
<dbReference type="InterPro" id="IPR005149">
    <property type="entry name" value="Tscrpt_reg_PadR_N"/>
</dbReference>
<name>A0A370X3Y0_9GAMM</name>
<evidence type="ECO:0000313" key="2">
    <source>
        <dbReference type="EMBL" id="RDS83134.1"/>
    </source>
</evidence>
<evidence type="ECO:0000313" key="3">
    <source>
        <dbReference type="Proteomes" id="UP000254258"/>
    </source>
</evidence>